<evidence type="ECO:0000313" key="5">
    <source>
        <dbReference type="Proteomes" id="UP000645517"/>
    </source>
</evidence>
<dbReference type="PANTHER" id="PTHR11908:SF132">
    <property type="entry name" value="ALDEHYDE OXIDASE 1-RELATED"/>
    <property type="match status" value="1"/>
</dbReference>
<protein>
    <recommendedName>
        <fullName evidence="3">Aldehyde oxidase/xanthine dehydrogenase a/b hammerhead domain-containing protein</fullName>
    </recommendedName>
</protein>
<evidence type="ECO:0000256" key="1">
    <source>
        <dbReference type="ARBA" id="ARBA00022505"/>
    </source>
</evidence>
<dbReference type="SMART" id="SM01008">
    <property type="entry name" value="Ald_Xan_dh_C"/>
    <property type="match status" value="1"/>
</dbReference>
<keyword evidence="5" id="KW-1185">Reference proteome</keyword>
<feature type="domain" description="Aldehyde oxidase/xanthine dehydrogenase a/b hammerhead" evidence="3">
    <location>
        <begin position="1"/>
        <end position="104"/>
    </location>
</feature>
<name>A0ABQ2J4W7_9DEIO</name>
<dbReference type="Proteomes" id="UP000645517">
    <property type="component" value="Unassembled WGS sequence"/>
</dbReference>
<keyword evidence="2" id="KW-0560">Oxidoreductase</keyword>
<dbReference type="SUPFAM" id="SSF54665">
    <property type="entry name" value="CO dehydrogenase molybdoprotein N-domain-like"/>
    <property type="match status" value="1"/>
</dbReference>
<reference evidence="5" key="1">
    <citation type="journal article" date="2019" name="Int. J. Syst. Evol. Microbiol.">
        <title>The Global Catalogue of Microorganisms (GCM) 10K type strain sequencing project: providing services to taxonomists for standard genome sequencing and annotation.</title>
        <authorList>
            <consortium name="The Broad Institute Genomics Platform"/>
            <consortium name="The Broad Institute Genome Sequencing Center for Infectious Disease"/>
            <person name="Wu L."/>
            <person name="Ma J."/>
        </authorList>
    </citation>
    <scope>NUCLEOTIDE SEQUENCE [LARGE SCALE GENOMIC DNA]</scope>
    <source>
        <strain evidence="5">JCM 16918</strain>
    </source>
</reference>
<comment type="caution">
    <text evidence="4">The sequence shown here is derived from an EMBL/GenBank/DDBJ whole genome shotgun (WGS) entry which is preliminary data.</text>
</comment>
<dbReference type="RefSeq" id="WP_189056110.1">
    <property type="nucleotide sequence ID" value="NZ_BMOR01000006.1"/>
</dbReference>
<evidence type="ECO:0000259" key="3">
    <source>
        <dbReference type="SMART" id="SM01008"/>
    </source>
</evidence>
<accession>A0ABQ2J4W7</accession>
<dbReference type="InterPro" id="IPR016208">
    <property type="entry name" value="Ald_Oxase/xanthine_DH-like"/>
</dbReference>
<dbReference type="Pfam" id="PF01315">
    <property type="entry name" value="Ald_Xan_dh_C"/>
    <property type="match status" value="1"/>
</dbReference>
<keyword evidence="1" id="KW-0500">Molybdenum</keyword>
<dbReference type="EMBL" id="BMOR01000006">
    <property type="protein sequence ID" value="GGN36851.1"/>
    <property type="molecule type" value="Genomic_DNA"/>
</dbReference>
<dbReference type="Gene3D" id="3.90.1170.50">
    <property type="entry name" value="Aldehyde oxidase/xanthine dehydrogenase, a/b hammerhead"/>
    <property type="match status" value="1"/>
</dbReference>
<evidence type="ECO:0000256" key="2">
    <source>
        <dbReference type="ARBA" id="ARBA00023002"/>
    </source>
</evidence>
<proteinExistence type="predicted"/>
<dbReference type="SUPFAM" id="SSF56003">
    <property type="entry name" value="Molybdenum cofactor-binding domain"/>
    <property type="match status" value="1"/>
</dbReference>
<evidence type="ECO:0000313" key="4">
    <source>
        <dbReference type="EMBL" id="GGN36851.1"/>
    </source>
</evidence>
<dbReference type="InterPro" id="IPR036856">
    <property type="entry name" value="Ald_Oxase/Xan_DH_a/b_sf"/>
</dbReference>
<gene>
    <name evidence="4" type="ORF">GCM10010842_18180</name>
</gene>
<dbReference type="InterPro" id="IPR000674">
    <property type="entry name" value="Ald_Oxase/Xan_DH_a/b"/>
</dbReference>
<organism evidence="4 5">
    <name type="scientific">Deinococcus daejeonensis</name>
    <dbReference type="NCBI Taxonomy" id="1007098"/>
    <lineage>
        <taxon>Bacteria</taxon>
        <taxon>Thermotogati</taxon>
        <taxon>Deinococcota</taxon>
        <taxon>Deinococci</taxon>
        <taxon>Deinococcales</taxon>
        <taxon>Deinococcaceae</taxon>
        <taxon>Deinococcus</taxon>
    </lineage>
</organism>
<dbReference type="InterPro" id="IPR037165">
    <property type="entry name" value="AldOxase/xan_DH_Mopterin-bd_sf"/>
</dbReference>
<sequence>MGRAPYVADRGVPGLLHARVVLSQYPHARIRGIDRAAALAAPGVKEVLLGADLNVKPMHSRPSLLLAGDTVVFAGQPVALILADTEAQAADAAALLDVDHEALDALEDAEAALANAVREAAGVRMTELPVTAKAVWRLRQAQAVGGTPDQLSE</sequence>
<dbReference type="PANTHER" id="PTHR11908">
    <property type="entry name" value="XANTHINE DEHYDROGENASE"/>
    <property type="match status" value="1"/>
</dbReference>